<dbReference type="OrthoDB" id="1914839at2759"/>
<name>A0A8H4W243_9HELO</name>
<evidence type="ECO:0000256" key="17">
    <source>
        <dbReference type="ARBA" id="ARBA00023180"/>
    </source>
</evidence>
<reference evidence="24 25" key="1">
    <citation type="submission" date="2020-03" db="EMBL/GenBank/DDBJ databases">
        <title>Draft Genome Sequence of Cudoniella acicularis.</title>
        <authorList>
            <person name="Buettner E."/>
            <person name="Kellner H."/>
        </authorList>
    </citation>
    <scope>NUCLEOTIDE SEQUENCE [LARGE SCALE GENOMIC DNA]</scope>
    <source>
        <strain evidence="24 25">DSM 108380</strain>
    </source>
</reference>
<keyword evidence="16" id="KW-1207">Sterol metabolism</keyword>
<evidence type="ECO:0000256" key="5">
    <source>
        <dbReference type="ARBA" id="ARBA00019541"/>
    </source>
</evidence>
<dbReference type="PANTHER" id="PTHR46378:SF1">
    <property type="entry name" value="STEROL REGULATORY ELEMENT-BINDING PROTEIN CLEAVAGE-ACTIVATING PROTEIN"/>
    <property type="match status" value="1"/>
</dbReference>
<comment type="function">
    <text evidence="19">Escort protein required for cholesterol as well as lipid homeostasis. Regulates export of the SCAP-SREBP complex from the endoplasmic reticulum to the Golgi upon low cholesterol, thereby regulating the processing of sterol regulatory element-binding proteins (SREBPs) SREBF1/SREBP1 and SREBF2/SREBP2. At high sterol concentrations, formation of a ternary complex with INSIG (INSIG1 or INSIG2) leads to mask the ER export signal in SCAP, promoting retention of the complex in the endoplasmic reticulum. Low sterol concentrations trigger release of INSIG, a conformational change in the SSD domain of SCAP, unmasking of the ER export signal, promoting recruitment into COPII-coated vesicles and transport of the SCAP-SREBP to the Golgi: in the Golgi, SREBPs are then processed, releasing the transcription factor fragment of SREBPs from the membrane, its import into the nucleus and up-regulation of LDLR, INSIG1 and the mevalonate pathway. Binds cholesterol via its SSD domain.</text>
</comment>
<dbReference type="InterPro" id="IPR001680">
    <property type="entry name" value="WD40_rpt"/>
</dbReference>
<dbReference type="SUPFAM" id="SSF50978">
    <property type="entry name" value="WD40 repeat-like"/>
    <property type="match status" value="1"/>
</dbReference>
<comment type="caution">
    <text evidence="24">The sequence shown here is derived from an EMBL/GenBank/DDBJ whole genome shotgun (WGS) entry which is preliminary data.</text>
</comment>
<organism evidence="24 25">
    <name type="scientific">Cudoniella acicularis</name>
    <dbReference type="NCBI Taxonomy" id="354080"/>
    <lineage>
        <taxon>Eukaryota</taxon>
        <taxon>Fungi</taxon>
        <taxon>Dikarya</taxon>
        <taxon>Ascomycota</taxon>
        <taxon>Pezizomycotina</taxon>
        <taxon>Leotiomycetes</taxon>
        <taxon>Helotiales</taxon>
        <taxon>Tricladiaceae</taxon>
        <taxon>Cudoniella</taxon>
    </lineage>
</organism>
<evidence type="ECO:0000256" key="10">
    <source>
        <dbReference type="ARBA" id="ARBA00022824"/>
    </source>
</evidence>
<dbReference type="AlphaFoldDB" id="A0A8H4W243"/>
<dbReference type="GO" id="GO:0008203">
    <property type="term" value="P:cholesterol metabolic process"/>
    <property type="evidence" value="ECO:0007669"/>
    <property type="project" value="UniProtKB-KW"/>
</dbReference>
<dbReference type="EMBL" id="JAAMPI010000742">
    <property type="protein sequence ID" value="KAF4628935.1"/>
    <property type="molecule type" value="Genomic_DNA"/>
</dbReference>
<keyword evidence="7 20" id="KW-0853">WD repeat</keyword>
<keyword evidence="9" id="KW-0677">Repeat</keyword>
<evidence type="ECO:0000256" key="12">
    <source>
        <dbReference type="ARBA" id="ARBA00023034"/>
    </source>
</evidence>
<keyword evidence="25" id="KW-1185">Reference proteome</keyword>
<feature type="transmembrane region" description="Helical" evidence="22">
    <location>
        <begin position="489"/>
        <end position="511"/>
    </location>
</feature>
<evidence type="ECO:0000259" key="23">
    <source>
        <dbReference type="PROSITE" id="PS50156"/>
    </source>
</evidence>
<keyword evidence="18" id="KW-0753">Steroid metabolism</keyword>
<dbReference type="InterPro" id="IPR053958">
    <property type="entry name" value="HMGCR/SNAP/NPC1-like_SSD"/>
</dbReference>
<dbReference type="GO" id="GO:0012507">
    <property type="term" value="C:ER to Golgi transport vesicle membrane"/>
    <property type="evidence" value="ECO:0007669"/>
    <property type="project" value="UniProtKB-SubCell"/>
</dbReference>
<feature type="transmembrane region" description="Helical" evidence="22">
    <location>
        <begin position="280"/>
        <end position="297"/>
    </location>
</feature>
<dbReference type="Pfam" id="PF12349">
    <property type="entry name" value="Sterol-sensing"/>
    <property type="match status" value="1"/>
</dbReference>
<evidence type="ECO:0000256" key="21">
    <source>
        <dbReference type="SAM" id="MobiDB-lite"/>
    </source>
</evidence>
<evidence type="ECO:0000256" key="3">
    <source>
        <dbReference type="ARBA" id="ARBA00004653"/>
    </source>
</evidence>
<comment type="similarity">
    <text evidence="4">Belongs to the WD repeat SCAP family.</text>
</comment>
<dbReference type="GO" id="GO:0045540">
    <property type="term" value="P:regulation of cholesterol biosynthetic process"/>
    <property type="evidence" value="ECO:0007669"/>
    <property type="project" value="TreeGrafter"/>
</dbReference>
<evidence type="ECO:0000256" key="20">
    <source>
        <dbReference type="PROSITE-ProRule" id="PRU00221"/>
    </source>
</evidence>
<dbReference type="Proteomes" id="UP000566819">
    <property type="component" value="Unassembled WGS sequence"/>
</dbReference>
<protein>
    <recommendedName>
        <fullName evidence="5">Sterol regulatory element-binding protein cleavage-activating protein</fullName>
    </recommendedName>
</protein>
<dbReference type="PROSITE" id="PS50156">
    <property type="entry name" value="SSD"/>
    <property type="match status" value="1"/>
</dbReference>
<evidence type="ECO:0000256" key="7">
    <source>
        <dbReference type="ARBA" id="ARBA00022574"/>
    </source>
</evidence>
<keyword evidence="17" id="KW-0325">Glycoprotein</keyword>
<keyword evidence="15 22" id="KW-0472">Membrane</keyword>
<keyword evidence="8 22" id="KW-0812">Transmembrane</keyword>
<evidence type="ECO:0000256" key="15">
    <source>
        <dbReference type="ARBA" id="ARBA00023136"/>
    </source>
</evidence>
<evidence type="ECO:0000256" key="9">
    <source>
        <dbReference type="ARBA" id="ARBA00022737"/>
    </source>
</evidence>
<evidence type="ECO:0000256" key="22">
    <source>
        <dbReference type="SAM" id="Phobius"/>
    </source>
</evidence>
<evidence type="ECO:0000256" key="16">
    <source>
        <dbReference type="ARBA" id="ARBA00023166"/>
    </source>
</evidence>
<feature type="transmembrane region" description="Helical" evidence="22">
    <location>
        <begin position="309"/>
        <end position="330"/>
    </location>
</feature>
<evidence type="ECO:0000256" key="13">
    <source>
        <dbReference type="ARBA" id="ARBA00023098"/>
    </source>
</evidence>
<dbReference type="SMART" id="SM00320">
    <property type="entry name" value="WD40"/>
    <property type="match status" value="2"/>
</dbReference>
<dbReference type="PROSITE" id="PS50082">
    <property type="entry name" value="WD_REPEATS_2"/>
    <property type="match status" value="1"/>
</dbReference>
<evidence type="ECO:0000256" key="11">
    <source>
        <dbReference type="ARBA" id="ARBA00022989"/>
    </source>
</evidence>
<dbReference type="Gene3D" id="2.130.10.10">
    <property type="entry name" value="YVTN repeat-like/Quinoprotein amine dehydrogenase"/>
    <property type="match status" value="1"/>
</dbReference>
<accession>A0A8H4W243</accession>
<dbReference type="GO" id="GO:0032934">
    <property type="term" value="F:sterol binding"/>
    <property type="evidence" value="ECO:0007669"/>
    <property type="project" value="InterPro"/>
</dbReference>
<dbReference type="InterPro" id="IPR036322">
    <property type="entry name" value="WD40_repeat_dom_sf"/>
</dbReference>
<feature type="domain" description="SSD" evidence="23">
    <location>
        <begin position="278"/>
        <end position="436"/>
    </location>
</feature>
<comment type="subcellular location">
    <subcellularLocation>
        <location evidence="2">Cytoplasmic vesicle</location>
        <location evidence="2">COPII-coated vesicle membrane</location>
        <topology evidence="2">Multi-pass membrane protein</topology>
    </subcellularLocation>
    <subcellularLocation>
        <location evidence="1">Endoplasmic reticulum membrane</location>
        <topology evidence="1">Multi-pass membrane protein</topology>
    </subcellularLocation>
    <subcellularLocation>
        <location evidence="3">Golgi apparatus membrane</location>
        <topology evidence="3">Multi-pass membrane protein</topology>
    </subcellularLocation>
</comment>
<feature type="repeat" description="WD" evidence="20">
    <location>
        <begin position="660"/>
        <end position="700"/>
    </location>
</feature>
<dbReference type="GO" id="GO:0032936">
    <property type="term" value="C:SREBP-SCAP complex"/>
    <property type="evidence" value="ECO:0007669"/>
    <property type="project" value="TreeGrafter"/>
</dbReference>
<keyword evidence="13" id="KW-0443">Lipid metabolism</keyword>
<evidence type="ECO:0000256" key="19">
    <source>
        <dbReference type="ARBA" id="ARBA00045958"/>
    </source>
</evidence>
<evidence type="ECO:0000256" key="14">
    <source>
        <dbReference type="ARBA" id="ARBA00023121"/>
    </source>
</evidence>
<keyword evidence="12" id="KW-0333">Golgi apparatus</keyword>
<evidence type="ECO:0000256" key="6">
    <source>
        <dbReference type="ARBA" id="ARBA00022548"/>
    </source>
</evidence>
<evidence type="ECO:0000256" key="8">
    <source>
        <dbReference type="ARBA" id="ARBA00022692"/>
    </source>
</evidence>
<proteinExistence type="inferred from homology"/>
<evidence type="ECO:0000256" key="2">
    <source>
        <dbReference type="ARBA" id="ARBA00004557"/>
    </source>
</evidence>
<gene>
    <name evidence="24" type="ORF">G7Y89_g9211</name>
</gene>
<keyword evidence="10" id="KW-0256">Endoplasmic reticulum</keyword>
<evidence type="ECO:0000256" key="18">
    <source>
        <dbReference type="ARBA" id="ARBA00023221"/>
    </source>
</evidence>
<dbReference type="GO" id="GO:0000139">
    <property type="term" value="C:Golgi membrane"/>
    <property type="evidence" value="ECO:0007669"/>
    <property type="project" value="UniProtKB-SubCell"/>
</dbReference>
<evidence type="ECO:0000313" key="24">
    <source>
        <dbReference type="EMBL" id="KAF4628935.1"/>
    </source>
</evidence>
<dbReference type="InterPro" id="IPR030225">
    <property type="entry name" value="SCAP"/>
</dbReference>
<dbReference type="InterPro" id="IPR000731">
    <property type="entry name" value="SSD"/>
</dbReference>
<keyword evidence="6" id="KW-0153">Cholesterol metabolism</keyword>
<dbReference type="GO" id="GO:0032933">
    <property type="term" value="P:SREBP signaling pathway"/>
    <property type="evidence" value="ECO:0007669"/>
    <property type="project" value="InterPro"/>
</dbReference>
<dbReference type="PANTHER" id="PTHR46378">
    <property type="entry name" value="STEROL REGULATORY ELEMENT-BINDING PROTEIN CLEAVAGE-ACTIVATING PROTEIN"/>
    <property type="match status" value="1"/>
</dbReference>
<feature type="region of interest" description="Disordered" evidence="21">
    <location>
        <begin position="465"/>
        <end position="484"/>
    </location>
</feature>
<sequence length="1149" mass="126571">MDDSKEPLAQPATMIWYLLYPFRGTVNPPTIGEDHFLRRWIFCLGAIVARHALATITFTTAIGVLLCLPFTFLYPTPWTLPTPQRYAWTPADTSNTSELVPDIYIKQAWIYGSWMRALETDVLLAALDIQTMLLGAGSCDTQEEHNVKNGLGGAAHNISTIFHSPLFYWNCSVIAIKSDRSVIATVNSQTRRPSVANITLIPVSVLGGPVFSYNKLLAADALILTLLYKPESDAGAMWDTKAKVLAQYNMSRWQLHSALASPDGTLLNVESGSISTEEKSVIWAAYALTALYIIFKIRDTQVLKSRAGLLIAIVVQVLLSIVSGLTIATYLHLDLSSVPLEVFPSIPLFTGLENIFRLIGEVEKTSRQDTSSRRVATGLGAVSHTSLIAAGQNLMIFWLLEKTSSPTLVAFSGFAMIAIVVDLALFFTLFAAVLTISVSNYGLQDSFEDPLRPEAPIAQKIPSRFPTSMSQLPQPHGKKSKRNSGQGSLPYLIIGVITGLLLLSVITKFYLDDGVKFYLGQIFSTVSRGRFLAEKYTRHDINSPLKQSKTLKWLNTLDRQTTKEILNLVNTQSQSLVAKVYDPLIIGLKLANRTHSLDGNTPSFLPIDIILSKHFDPSVAFLCSILAFSYAIRKRRTSKGASGTGDPADEKAISTINYLPRGHTLDVFMLAASSKQYLVSVGFDHEFRVWNLEAQSITSRLMIPISAHHVLWPAAAIAVDDKAEWIAVCSKAGGISLWDIKLECFRRSIDLGLGSRIIACFFTPSSYRDSLRPVTHLLIVFASGALADIDVETGNVLSHQISATPIRASHISSHRRMPLRLITISEDEKINITVKREDCWTSQALQFSIPILKSPARLKFTVIPNLRMVGLVLNEDTHQLHLIDFLSGAAIYTFCPDSYKHRTLRAIHSPPQQCLSCGAVALGSFSIAYTNEQDGSFTMRTLTADRDPRIRTGLICLRAERDLRERRCIGFAGGMEKTYTLPNAGVWEITAANGVAGVRRKIIPKAGSKNSRDHSIFRRKETPVPTDPVIDQDWEAWTMTASGIINFHKINSSMFTSRVGPLCSVGRNAIAVGLAEGIALLQFGSKLHDNDDDDDNVGTYLICPIALSSLVAKEAYSKMPVYRSSVEGTAYGRHFGCVELGKTHQFLGK</sequence>
<feature type="transmembrane region" description="Helical" evidence="22">
    <location>
        <begin position="412"/>
        <end position="436"/>
    </location>
</feature>
<keyword evidence="14" id="KW-0446">Lipid-binding</keyword>
<keyword evidence="11 22" id="KW-1133">Transmembrane helix</keyword>
<dbReference type="GO" id="GO:0005789">
    <property type="term" value="C:endoplasmic reticulum membrane"/>
    <property type="evidence" value="ECO:0007669"/>
    <property type="project" value="UniProtKB-SubCell"/>
</dbReference>
<evidence type="ECO:0000313" key="25">
    <source>
        <dbReference type="Proteomes" id="UP000566819"/>
    </source>
</evidence>
<dbReference type="InterPro" id="IPR015943">
    <property type="entry name" value="WD40/YVTN_repeat-like_dom_sf"/>
</dbReference>
<evidence type="ECO:0000256" key="4">
    <source>
        <dbReference type="ARBA" id="ARBA00007410"/>
    </source>
</evidence>
<evidence type="ECO:0000256" key="1">
    <source>
        <dbReference type="ARBA" id="ARBA00004477"/>
    </source>
</evidence>